<dbReference type="RefSeq" id="WP_013131773.1">
    <property type="nucleotide sequence ID" value="NC_014165.1"/>
</dbReference>
<dbReference type="Gene3D" id="3.90.79.10">
    <property type="entry name" value="Nucleoside Triphosphate Pyrophosphohydrolase"/>
    <property type="match status" value="1"/>
</dbReference>
<dbReference type="InterPro" id="IPR000086">
    <property type="entry name" value="NUDIX_hydrolase_dom"/>
</dbReference>
<dbReference type="KEGG" id="tbi:Tbis_1523"/>
<dbReference type="OrthoDB" id="9814308at2"/>
<dbReference type="STRING" id="469371.Tbis_1523"/>
<accession>D6YA97</accession>
<reference evidence="6 7" key="1">
    <citation type="submission" date="2010-01" db="EMBL/GenBank/DDBJ databases">
        <title>The complete genome of Thermobispora bispora DSM 43833.</title>
        <authorList>
            <consortium name="US DOE Joint Genome Institute (JGI-PGF)"/>
            <person name="Lucas S."/>
            <person name="Copeland A."/>
            <person name="Lapidus A."/>
            <person name="Glavina del Rio T."/>
            <person name="Dalin E."/>
            <person name="Tice H."/>
            <person name="Bruce D."/>
            <person name="Goodwin L."/>
            <person name="Pitluck S."/>
            <person name="Kyrpides N."/>
            <person name="Mavromatis K."/>
            <person name="Ivanova N."/>
            <person name="Mikhailova N."/>
            <person name="Chertkov O."/>
            <person name="Brettin T."/>
            <person name="Detter J.C."/>
            <person name="Han C."/>
            <person name="Larimer F."/>
            <person name="Land M."/>
            <person name="Hauser L."/>
            <person name="Markowitz V."/>
            <person name="Cheng J.-F."/>
            <person name="Hugenholtz P."/>
            <person name="Woyke T."/>
            <person name="Wu D."/>
            <person name="Jando M."/>
            <person name="Schneider S."/>
            <person name="Klenk H.-P."/>
            <person name="Eisen J.A."/>
        </authorList>
    </citation>
    <scope>NUCLEOTIDE SEQUENCE [LARGE SCALE GENOMIC DNA]</scope>
    <source>
        <strain evidence="7">ATCC 19993 / DSM 43833 / CBS 139.67 / JCM 10125 / KCTC 9307 / NBRC 14880 / R51</strain>
    </source>
</reference>
<dbReference type="PROSITE" id="PS00893">
    <property type="entry name" value="NUDIX_BOX"/>
    <property type="match status" value="1"/>
</dbReference>
<dbReference type="InterPro" id="IPR015797">
    <property type="entry name" value="NUDIX_hydrolase-like_dom_sf"/>
</dbReference>
<dbReference type="PROSITE" id="PS51462">
    <property type="entry name" value="NUDIX"/>
    <property type="match status" value="1"/>
</dbReference>
<dbReference type="PANTHER" id="PTHR43046">
    <property type="entry name" value="GDP-MANNOSE MANNOSYL HYDROLASE"/>
    <property type="match status" value="1"/>
</dbReference>
<dbReference type="GO" id="GO:0016787">
    <property type="term" value="F:hydrolase activity"/>
    <property type="evidence" value="ECO:0007669"/>
    <property type="project" value="UniProtKB-KW"/>
</dbReference>
<keyword evidence="3 4" id="KW-0378">Hydrolase</keyword>
<comment type="similarity">
    <text evidence="2 4">Belongs to the Nudix hydrolase family.</text>
</comment>
<sequence length="158" mass="17116">MAGRIDYYDDPDAPAPNSLVPSVNVVVTNDAGDILMIRRSDNGNWALPGGAIDLGESLKQAAARETLEETGVRCEITGLVGIYTDPKHVIFYTSNGEARQEFSIVLTARAVDGEPTPSSESTEVRWVPRDQVEGLPMDRSMRLRIGHFLAGTGLPYLG</sequence>
<evidence type="ECO:0000256" key="4">
    <source>
        <dbReference type="RuleBase" id="RU003476"/>
    </source>
</evidence>
<dbReference type="InterPro" id="IPR020084">
    <property type="entry name" value="NUDIX_hydrolase_CS"/>
</dbReference>
<dbReference type="SUPFAM" id="SSF55811">
    <property type="entry name" value="Nudix"/>
    <property type="match status" value="1"/>
</dbReference>
<dbReference type="HOGENOM" id="CLU_037162_7_2_11"/>
<dbReference type="PANTHER" id="PTHR43046:SF16">
    <property type="entry name" value="ADP-RIBOSE PYROPHOSPHATASE YJHB-RELATED"/>
    <property type="match status" value="1"/>
</dbReference>
<dbReference type="eggNOG" id="COG1051">
    <property type="taxonomic scope" value="Bacteria"/>
</dbReference>
<evidence type="ECO:0000256" key="1">
    <source>
        <dbReference type="ARBA" id="ARBA00001946"/>
    </source>
</evidence>
<dbReference type="InterPro" id="IPR020476">
    <property type="entry name" value="Nudix_hydrolase"/>
</dbReference>
<dbReference type="EMBL" id="CP001874">
    <property type="protein sequence ID" value="ADG88240.1"/>
    <property type="molecule type" value="Genomic_DNA"/>
</dbReference>
<protein>
    <submittedName>
        <fullName evidence="6">NUDIX hydrolase</fullName>
    </submittedName>
</protein>
<evidence type="ECO:0000259" key="5">
    <source>
        <dbReference type="PROSITE" id="PS51462"/>
    </source>
</evidence>
<name>D6YA97_THEBD</name>
<proteinExistence type="inferred from homology"/>
<organism evidence="6 7">
    <name type="scientific">Thermobispora bispora (strain ATCC 19993 / DSM 43833 / CBS 139.67 / JCM 10125 / KCTC 9307 / NBRC 14880 / R51)</name>
    <dbReference type="NCBI Taxonomy" id="469371"/>
    <lineage>
        <taxon>Bacteria</taxon>
        <taxon>Bacillati</taxon>
        <taxon>Actinomycetota</taxon>
        <taxon>Actinomycetes</taxon>
        <taxon>Streptosporangiales</taxon>
        <taxon>Streptosporangiaceae</taxon>
        <taxon>Thermobispora</taxon>
    </lineage>
</organism>
<dbReference type="PRINTS" id="PR00502">
    <property type="entry name" value="NUDIXFAMILY"/>
</dbReference>
<feature type="domain" description="Nudix hydrolase" evidence="5">
    <location>
        <begin position="18"/>
        <end position="149"/>
    </location>
</feature>
<evidence type="ECO:0000256" key="3">
    <source>
        <dbReference type="ARBA" id="ARBA00022801"/>
    </source>
</evidence>
<gene>
    <name evidence="6" type="ordered locus">Tbis_1523</name>
</gene>
<dbReference type="Proteomes" id="UP000006640">
    <property type="component" value="Chromosome"/>
</dbReference>
<comment type="cofactor">
    <cofactor evidence="1">
        <name>Mg(2+)</name>
        <dbReference type="ChEBI" id="CHEBI:18420"/>
    </cofactor>
</comment>
<keyword evidence="7" id="KW-1185">Reference proteome</keyword>
<evidence type="ECO:0000313" key="7">
    <source>
        <dbReference type="Proteomes" id="UP000006640"/>
    </source>
</evidence>
<evidence type="ECO:0000256" key="2">
    <source>
        <dbReference type="ARBA" id="ARBA00005582"/>
    </source>
</evidence>
<dbReference type="AlphaFoldDB" id="D6YA97"/>
<dbReference type="Pfam" id="PF00293">
    <property type="entry name" value="NUDIX"/>
    <property type="match status" value="1"/>
</dbReference>
<evidence type="ECO:0000313" key="6">
    <source>
        <dbReference type="EMBL" id="ADG88240.1"/>
    </source>
</evidence>